<dbReference type="RefSeq" id="WP_041066986.1">
    <property type="nucleotide sequence ID" value="NZ_AP012273.1"/>
</dbReference>
<comment type="subcellular location">
    <subcellularLocation>
        <location evidence="11">Cell inner membrane</location>
        <topology evidence="11">Peripheral membrane protein</topology>
    </subcellularLocation>
    <subcellularLocation>
        <location evidence="11">Bacterial flagellum basal body</location>
    </subcellularLocation>
</comment>
<dbReference type="InterPro" id="IPR036429">
    <property type="entry name" value="SpoA-like_sf"/>
</dbReference>
<dbReference type="SUPFAM" id="SSF101801">
    <property type="entry name" value="Surface presentation of antigens (SPOA)"/>
    <property type="match status" value="1"/>
</dbReference>
<dbReference type="InterPro" id="IPR001689">
    <property type="entry name" value="Flag_FliM"/>
</dbReference>
<dbReference type="InterPro" id="IPR001543">
    <property type="entry name" value="FliN-like_C"/>
</dbReference>
<dbReference type="KEGG" id="tbn:TBH_C1391"/>
<keyword evidence="5 11" id="KW-0997">Cell inner membrane</keyword>
<keyword evidence="13" id="KW-0282">Flagellum</keyword>
<keyword evidence="3 11" id="KW-1003">Cell membrane</keyword>
<dbReference type="GO" id="GO:0071978">
    <property type="term" value="P:bacterial-type flagellum-dependent swarming motility"/>
    <property type="evidence" value="ECO:0007669"/>
    <property type="project" value="TreeGrafter"/>
</dbReference>
<keyword evidence="7 11" id="KW-0472">Membrane</keyword>
<evidence type="ECO:0000256" key="3">
    <source>
        <dbReference type="ARBA" id="ARBA00022475"/>
    </source>
</evidence>
<dbReference type="AlphaFoldDB" id="A0A7U6GIL2"/>
<dbReference type="GO" id="GO:0009425">
    <property type="term" value="C:bacterial-type flagellum basal body"/>
    <property type="evidence" value="ECO:0007669"/>
    <property type="project" value="UniProtKB-SubCell"/>
</dbReference>
<comment type="function">
    <text evidence="9 11">FliM is one of three proteins (FliG, FliN, FliM) that forms the rotor-mounted switch complex (C ring), located at the base of the basal body. This complex interacts with the CheY and CheZ chemotaxis proteins, in addition to contacting components of the motor that determine the direction of flagellar rotation.</text>
</comment>
<evidence type="ECO:0000256" key="7">
    <source>
        <dbReference type="ARBA" id="ARBA00023136"/>
    </source>
</evidence>
<dbReference type="GO" id="GO:0003774">
    <property type="term" value="F:cytoskeletal motor activity"/>
    <property type="evidence" value="ECO:0007669"/>
    <property type="project" value="InterPro"/>
</dbReference>
<evidence type="ECO:0000256" key="9">
    <source>
        <dbReference type="ARBA" id="ARBA00025044"/>
    </source>
</evidence>
<dbReference type="Pfam" id="PF01052">
    <property type="entry name" value="FliMN_C"/>
    <property type="match status" value="1"/>
</dbReference>
<dbReference type="PANTHER" id="PTHR30034:SF3">
    <property type="entry name" value="FLAGELLAR MOTOR SWITCH PROTEIN FLIM"/>
    <property type="match status" value="1"/>
</dbReference>
<dbReference type="Gene3D" id="3.40.1550.10">
    <property type="entry name" value="CheC-like"/>
    <property type="match status" value="1"/>
</dbReference>
<dbReference type="GO" id="GO:0050918">
    <property type="term" value="P:positive chemotaxis"/>
    <property type="evidence" value="ECO:0007669"/>
    <property type="project" value="TreeGrafter"/>
</dbReference>
<dbReference type="PANTHER" id="PTHR30034">
    <property type="entry name" value="FLAGELLAR MOTOR SWITCH PROTEIN FLIM"/>
    <property type="match status" value="1"/>
</dbReference>
<evidence type="ECO:0000259" key="12">
    <source>
        <dbReference type="Pfam" id="PF01052"/>
    </source>
</evidence>
<protein>
    <recommendedName>
        <fullName evidence="2 10">Flagellar motor switch protein FliM</fullName>
    </recommendedName>
</protein>
<evidence type="ECO:0000256" key="4">
    <source>
        <dbReference type="ARBA" id="ARBA00022500"/>
    </source>
</evidence>
<gene>
    <name evidence="13" type="ORF">TBH_C1391</name>
</gene>
<comment type="similarity">
    <text evidence="1 11">Belongs to the FliM family.</text>
</comment>
<name>A0A7U6GIL2_9GAMM</name>
<dbReference type="SUPFAM" id="SSF103039">
    <property type="entry name" value="CheC-like"/>
    <property type="match status" value="1"/>
</dbReference>
<dbReference type="Pfam" id="PF02154">
    <property type="entry name" value="FliM"/>
    <property type="match status" value="1"/>
</dbReference>
<dbReference type="GO" id="GO:0005886">
    <property type="term" value="C:plasma membrane"/>
    <property type="evidence" value="ECO:0007669"/>
    <property type="project" value="UniProtKB-SubCell"/>
</dbReference>
<proteinExistence type="inferred from homology"/>
<evidence type="ECO:0000256" key="1">
    <source>
        <dbReference type="ARBA" id="ARBA00011049"/>
    </source>
</evidence>
<keyword evidence="13" id="KW-0966">Cell projection</keyword>
<evidence type="ECO:0000313" key="13">
    <source>
        <dbReference type="EMBL" id="BAO44314.1"/>
    </source>
</evidence>
<evidence type="ECO:0000256" key="10">
    <source>
        <dbReference type="NCBIfam" id="TIGR01397"/>
    </source>
</evidence>
<sequence>MSGKSVLSQEEIDALLVGVESGEVEAGTGLSGANMEIQPFDFNDQEYLPRNQLPVLDTIHQRFVRHFTISLYRLLKHTPIMALGEPKLIKYAEYMDTLDMPSSINLLQLNTLAGKMLLVMDANLVFIAVDNYFGGEGRFQTGRVSAEFTPTERRVIQLIVDLAMDDLAKAWAPVAPLTFDYDKMEANPHFVNITTPSELVAVTSMEITLGGGGGVFELAIPLNLLEPLRDRMEPGMPTMESEDDSSWRKALQADLLQARVDLDSALVEIPKTLGEILRLQPGDVIPIDLDDCVSLKAAGVPVVKGAFGIAKGRNAIKILEPLSHERSQATGKSTGANYE</sequence>
<evidence type="ECO:0000256" key="6">
    <source>
        <dbReference type="ARBA" id="ARBA00022779"/>
    </source>
</evidence>
<keyword evidence="6 11" id="KW-0283">Flagellar rotation</keyword>
<keyword evidence="4 11" id="KW-0145">Chemotaxis</keyword>
<keyword evidence="14" id="KW-1185">Reference proteome</keyword>
<dbReference type="PRINTS" id="PR00955">
    <property type="entry name" value="FLGMOTORFLIM"/>
</dbReference>
<evidence type="ECO:0000256" key="5">
    <source>
        <dbReference type="ARBA" id="ARBA00022519"/>
    </source>
</evidence>
<dbReference type="CDD" id="cd17908">
    <property type="entry name" value="FliM"/>
    <property type="match status" value="1"/>
</dbReference>
<dbReference type="Gene3D" id="2.30.330.10">
    <property type="entry name" value="SpoA-like"/>
    <property type="match status" value="1"/>
</dbReference>
<accession>A0A7U6GIL2</accession>
<dbReference type="OrthoDB" id="9806941at2"/>
<dbReference type="InterPro" id="IPR028976">
    <property type="entry name" value="CheC-like_sf"/>
</dbReference>
<feature type="domain" description="Flagellar motor switch protein FliN-like C-terminal" evidence="12">
    <location>
        <begin position="254"/>
        <end position="322"/>
    </location>
</feature>
<reference evidence="13 14" key="1">
    <citation type="journal article" date="2014" name="PLoS ONE">
        <title>Physiological and genomic features of a novel sulfur-oxidizing gammaproteobacterium belonging to a previously uncultivated symbiotic lineage isolated from a hydrothermal vent.</title>
        <authorList>
            <person name="Nunoura T."/>
            <person name="Takaki Y."/>
            <person name="Kazama H."/>
            <person name="Kakuta J."/>
            <person name="Shimamura S."/>
            <person name="Makita H."/>
            <person name="Hirai M."/>
            <person name="Miyazaki M."/>
            <person name="Takai K."/>
        </authorList>
    </citation>
    <scope>NUCLEOTIDE SEQUENCE [LARGE SCALE GENOMIC DNA]</scope>
    <source>
        <strain evidence="13 14">Hiromi1</strain>
    </source>
</reference>
<dbReference type="NCBIfam" id="TIGR01397">
    <property type="entry name" value="fliM_switch"/>
    <property type="match status" value="1"/>
</dbReference>
<keyword evidence="13" id="KW-0969">Cilium</keyword>
<organism evidence="13 14">
    <name type="scientific">Thiolapillus brandeum</name>
    <dbReference type="NCBI Taxonomy" id="1076588"/>
    <lineage>
        <taxon>Bacteria</taxon>
        <taxon>Pseudomonadati</taxon>
        <taxon>Pseudomonadota</taxon>
        <taxon>Gammaproteobacteria</taxon>
        <taxon>Chromatiales</taxon>
        <taxon>Sedimenticolaceae</taxon>
        <taxon>Thiolapillus</taxon>
    </lineage>
</organism>
<dbReference type="Proteomes" id="UP000031631">
    <property type="component" value="Chromosome"/>
</dbReference>
<dbReference type="PIRSF" id="PIRSF002888">
    <property type="entry name" value="FliM"/>
    <property type="match status" value="1"/>
</dbReference>
<keyword evidence="8 11" id="KW-0975">Bacterial flagellum</keyword>
<evidence type="ECO:0000256" key="2">
    <source>
        <dbReference type="ARBA" id="ARBA00021898"/>
    </source>
</evidence>
<dbReference type="EMBL" id="AP012273">
    <property type="protein sequence ID" value="BAO44314.1"/>
    <property type="molecule type" value="Genomic_DNA"/>
</dbReference>
<evidence type="ECO:0000256" key="8">
    <source>
        <dbReference type="ARBA" id="ARBA00023143"/>
    </source>
</evidence>
<evidence type="ECO:0000256" key="11">
    <source>
        <dbReference type="PIRNR" id="PIRNR002888"/>
    </source>
</evidence>
<evidence type="ECO:0000313" key="14">
    <source>
        <dbReference type="Proteomes" id="UP000031631"/>
    </source>
</evidence>